<evidence type="ECO:0000256" key="14">
    <source>
        <dbReference type="ARBA" id="ARBA00023180"/>
    </source>
</evidence>
<dbReference type="InterPro" id="IPR035940">
    <property type="entry name" value="CAP_sf"/>
</dbReference>
<evidence type="ECO:0000256" key="17">
    <source>
        <dbReference type="SAM" id="SignalP"/>
    </source>
</evidence>
<evidence type="ECO:0000256" key="9">
    <source>
        <dbReference type="ARBA" id="ARBA00022777"/>
    </source>
</evidence>
<dbReference type="CDD" id="cd05381">
    <property type="entry name" value="CAP_PR-1"/>
    <property type="match status" value="1"/>
</dbReference>
<keyword evidence="13" id="KW-1015">Disulfide bond</keyword>
<proteinExistence type="inferred from homology"/>
<dbReference type="InterPro" id="IPR011009">
    <property type="entry name" value="Kinase-like_dom_sf"/>
</dbReference>
<dbReference type="SMART" id="SM00198">
    <property type="entry name" value="SCP"/>
    <property type="match status" value="2"/>
</dbReference>
<protein>
    <recommendedName>
        <fullName evidence="18">Protein kinase domain-containing protein</fullName>
    </recommendedName>
</protein>
<evidence type="ECO:0000256" key="15">
    <source>
        <dbReference type="SAM" id="MobiDB-lite"/>
    </source>
</evidence>
<feature type="region of interest" description="Disordered" evidence="15">
    <location>
        <begin position="300"/>
        <end position="332"/>
    </location>
</feature>
<dbReference type="PROSITE" id="PS50011">
    <property type="entry name" value="PROTEIN_KINASE_DOM"/>
    <property type="match status" value="1"/>
</dbReference>
<dbReference type="FunFam" id="3.40.33.10:FF:000006">
    <property type="entry name" value="Putative pathogenesis-related protein 1"/>
    <property type="match status" value="1"/>
</dbReference>
<dbReference type="FunFam" id="1.10.510.10:FF:000129">
    <property type="entry name" value="cysteine-rich receptor-like protein kinase 10"/>
    <property type="match status" value="1"/>
</dbReference>
<dbReference type="Pfam" id="PF00069">
    <property type="entry name" value="Pkinase"/>
    <property type="match status" value="1"/>
</dbReference>
<dbReference type="PROSITE" id="PS01010">
    <property type="entry name" value="CRISP_2"/>
    <property type="match status" value="1"/>
</dbReference>
<comment type="subcellular location">
    <subcellularLocation>
        <location evidence="1">Membrane</location>
        <topology evidence="1">Single-pass membrane protein</topology>
    </subcellularLocation>
</comment>
<evidence type="ECO:0000256" key="6">
    <source>
        <dbReference type="ARBA" id="ARBA00022729"/>
    </source>
</evidence>
<evidence type="ECO:0000256" key="11">
    <source>
        <dbReference type="ARBA" id="ARBA00022989"/>
    </source>
</evidence>
<evidence type="ECO:0000256" key="7">
    <source>
        <dbReference type="ARBA" id="ARBA00022737"/>
    </source>
</evidence>
<dbReference type="PANTHER" id="PTHR27006">
    <property type="entry name" value="PROMASTIGOTE SURFACE ANTIGEN PROTEIN PSA"/>
    <property type="match status" value="1"/>
</dbReference>
<reference evidence="19" key="1">
    <citation type="submission" date="2024-10" db="EMBL/GenBank/DDBJ databases">
        <authorList>
            <person name="Ryan C."/>
        </authorList>
    </citation>
    <scope>NUCLEOTIDE SEQUENCE [LARGE SCALE GENOMIC DNA]</scope>
</reference>
<dbReference type="InterPro" id="IPR000719">
    <property type="entry name" value="Prot_kinase_dom"/>
</dbReference>
<dbReference type="GO" id="GO:0005524">
    <property type="term" value="F:ATP binding"/>
    <property type="evidence" value="ECO:0007669"/>
    <property type="project" value="UniProtKB-KW"/>
</dbReference>
<feature type="region of interest" description="Disordered" evidence="15">
    <location>
        <begin position="584"/>
        <end position="612"/>
    </location>
</feature>
<dbReference type="GO" id="GO:0016020">
    <property type="term" value="C:membrane"/>
    <property type="evidence" value="ECO:0007669"/>
    <property type="project" value="UniProtKB-SubCell"/>
</dbReference>
<gene>
    <name evidence="19" type="ORF">URODEC1_LOCUS76318</name>
</gene>
<evidence type="ECO:0000256" key="16">
    <source>
        <dbReference type="SAM" id="Phobius"/>
    </source>
</evidence>
<evidence type="ECO:0000259" key="18">
    <source>
        <dbReference type="PROSITE" id="PS50011"/>
    </source>
</evidence>
<dbReference type="InterPro" id="IPR001283">
    <property type="entry name" value="CRISP-related"/>
</dbReference>
<keyword evidence="9" id="KW-0418">Kinase</keyword>
<evidence type="ECO:0000256" key="8">
    <source>
        <dbReference type="ARBA" id="ARBA00022741"/>
    </source>
</evidence>
<keyword evidence="6 17" id="KW-0732">Signal</keyword>
<dbReference type="SUPFAM" id="SSF55797">
    <property type="entry name" value="PR-1-like"/>
    <property type="match status" value="2"/>
</dbReference>
<keyword evidence="4" id="KW-0808">Transferase</keyword>
<dbReference type="Pfam" id="PF00188">
    <property type="entry name" value="CAP"/>
    <property type="match status" value="2"/>
</dbReference>
<sequence>MLLPLAAAIALAVAAITAATSIVGAQDTAQEFLDLQNAARAEVGVAPLSWDDTVAAYARTYAAERKGDCALLHSGGPYGENIFWGSAGANWTAADAVSSWVAEKQSYNCSDNSCGGASVCKHYTQVVWANTTRVGCATVICDGRKGTFIICEYDPPGNFVGQRPYAGCGQFNRSVWMALLYVLLRGRHGIAAQISPQDFLTLQNAFRAGLGENIFQGTGGSGASDALFSWFGEKQYYNCTTNKCEGAPCGDYTQLIWANSTRVGCASVTCDNAGGSTFITCNYDPRGNVAGERPYLGCGKAENTSPSDNGNGSIPKSNGNSPSENNSSPSRNNKSNALILPIVLPVVTVLGLVSAISVCIWRRSRRKRKLSYEEKCDELSWETRYRIICGIARGLVYLHHESRVKVIHRDLKPSNILLEMDMNPKISDFGLASVFEDDHSKHITRRVAGTYGYMAPEYAVLGHVSTKSDVFSFGVIILEIVTGRRNSVSSSDTMMAQHLLSYVWENWTRGTITGIVDPSLQHNCAENMVLKCAHIGLLCVQENPSDRPSMSNVILMLVGRSTTLPAPSRPAFLFRLDDTDQSYHDGAIDQPGRSNKSNSSLNKVTITELEPR</sequence>
<keyword evidence="10" id="KW-0067">ATP-binding</keyword>
<evidence type="ECO:0000256" key="13">
    <source>
        <dbReference type="ARBA" id="ARBA00023157"/>
    </source>
</evidence>
<evidence type="ECO:0000256" key="1">
    <source>
        <dbReference type="ARBA" id="ARBA00004167"/>
    </source>
</evidence>
<dbReference type="GO" id="GO:0004674">
    <property type="term" value="F:protein serine/threonine kinase activity"/>
    <property type="evidence" value="ECO:0007669"/>
    <property type="project" value="UniProtKB-KW"/>
</dbReference>
<evidence type="ECO:0000256" key="4">
    <source>
        <dbReference type="ARBA" id="ARBA00022679"/>
    </source>
</evidence>
<dbReference type="AlphaFoldDB" id="A0ABC9CLD9"/>
<feature type="domain" description="Protein kinase" evidence="18">
    <location>
        <begin position="210"/>
        <end position="564"/>
    </location>
</feature>
<name>A0ABC9CLD9_9POAL</name>
<evidence type="ECO:0000313" key="19">
    <source>
        <dbReference type="EMBL" id="CAL5022074.1"/>
    </source>
</evidence>
<dbReference type="InterPro" id="IPR008271">
    <property type="entry name" value="Ser/Thr_kinase_AS"/>
</dbReference>
<dbReference type="SUPFAM" id="SSF56112">
    <property type="entry name" value="Protein kinase-like (PK-like)"/>
    <property type="match status" value="1"/>
</dbReference>
<feature type="signal peptide" evidence="17">
    <location>
        <begin position="1"/>
        <end position="19"/>
    </location>
</feature>
<keyword evidence="20" id="KW-1185">Reference proteome</keyword>
<feature type="compositionally biased region" description="Polar residues" evidence="15">
    <location>
        <begin position="592"/>
        <end position="605"/>
    </location>
</feature>
<keyword evidence="11 16" id="KW-1133">Transmembrane helix</keyword>
<dbReference type="PROSITE" id="PS00108">
    <property type="entry name" value="PROTEIN_KINASE_ST"/>
    <property type="match status" value="1"/>
</dbReference>
<keyword evidence="14" id="KW-0325">Glycoprotein</keyword>
<dbReference type="EMBL" id="OZ075113">
    <property type="protein sequence ID" value="CAL5022074.1"/>
    <property type="molecule type" value="Genomic_DNA"/>
</dbReference>
<keyword evidence="5 16" id="KW-0812">Transmembrane</keyword>
<evidence type="ECO:0000256" key="2">
    <source>
        <dbReference type="ARBA" id="ARBA00009923"/>
    </source>
</evidence>
<dbReference type="Gene3D" id="1.10.510.10">
    <property type="entry name" value="Transferase(Phosphotransferase) domain 1"/>
    <property type="match status" value="1"/>
</dbReference>
<feature type="compositionally biased region" description="Low complexity" evidence="15">
    <location>
        <begin position="315"/>
        <end position="332"/>
    </location>
</feature>
<evidence type="ECO:0000313" key="20">
    <source>
        <dbReference type="Proteomes" id="UP001497457"/>
    </source>
</evidence>
<keyword evidence="8" id="KW-0547">Nucleotide-binding</keyword>
<comment type="similarity">
    <text evidence="2">Belongs to the CRISP family.</text>
</comment>
<organism evidence="19 20">
    <name type="scientific">Urochloa decumbens</name>
    <dbReference type="NCBI Taxonomy" id="240449"/>
    <lineage>
        <taxon>Eukaryota</taxon>
        <taxon>Viridiplantae</taxon>
        <taxon>Streptophyta</taxon>
        <taxon>Embryophyta</taxon>
        <taxon>Tracheophyta</taxon>
        <taxon>Spermatophyta</taxon>
        <taxon>Magnoliopsida</taxon>
        <taxon>Liliopsida</taxon>
        <taxon>Poales</taxon>
        <taxon>Poaceae</taxon>
        <taxon>PACMAD clade</taxon>
        <taxon>Panicoideae</taxon>
        <taxon>Panicodae</taxon>
        <taxon>Paniceae</taxon>
        <taxon>Melinidinae</taxon>
        <taxon>Urochloa</taxon>
    </lineage>
</organism>
<feature type="transmembrane region" description="Helical" evidence="16">
    <location>
        <begin position="338"/>
        <end position="361"/>
    </location>
</feature>
<keyword evidence="3" id="KW-0723">Serine/threonine-protein kinase</keyword>
<dbReference type="PRINTS" id="PR00837">
    <property type="entry name" value="V5TPXLIKE"/>
</dbReference>
<dbReference type="PANTHER" id="PTHR27006:SF606">
    <property type="entry name" value="INTERLEUKIN-1 RECEPTOR-ASSOCIATED KINASE 4"/>
    <property type="match status" value="1"/>
</dbReference>
<evidence type="ECO:0000256" key="10">
    <source>
        <dbReference type="ARBA" id="ARBA00022840"/>
    </source>
</evidence>
<dbReference type="SMART" id="SM00220">
    <property type="entry name" value="S_TKc"/>
    <property type="match status" value="1"/>
</dbReference>
<evidence type="ECO:0000256" key="3">
    <source>
        <dbReference type="ARBA" id="ARBA00022527"/>
    </source>
</evidence>
<evidence type="ECO:0000256" key="12">
    <source>
        <dbReference type="ARBA" id="ARBA00023136"/>
    </source>
</evidence>
<dbReference type="GO" id="GO:0098542">
    <property type="term" value="P:defense response to other organism"/>
    <property type="evidence" value="ECO:0007669"/>
    <property type="project" value="UniProtKB-ARBA"/>
</dbReference>
<dbReference type="InterPro" id="IPR014044">
    <property type="entry name" value="CAP_dom"/>
</dbReference>
<dbReference type="Proteomes" id="UP001497457">
    <property type="component" value="Chromosome 3rd"/>
</dbReference>
<feature type="chain" id="PRO_5044891492" description="Protein kinase domain-containing protein" evidence="17">
    <location>
        <begin position="20"/>
        <end position="612"/>
    </location>
</feature>
<keyword evidence="12 16" id="KW-0472">Membrane</keyword>
<feature type="compositionally biased region" description="Polar residues" evidence="15">
    <location>
        <begin position="302"/>
        <end position="314"/>
    </location>
</feature>
<dbReference type="Gene3D" id="3.40.33.10">
    <property type="entry name" value="CAP"/>
    <property type="match status" value="2"/>
</dbReference>
<keyword evidence="7" id="KW-0677">Repeat</keyword>
<evidence type="ECO:0000256" key="5">
    <source>
        <dbReference type="ARBA" id="ARBA00022692"/>
    </source>
</evidence>
<dbReference type="InterPro" id="IPR018244">
    <property type="entry name" value="Allrgn_V5/Tpx1_CS"/>
</dbReference>
<accession>A0ABC9CLD9</accession>